<dbReference type="OrthoDB" id="1915362at2759"/>
<reference evidence="2" key="1">
    <citation type="journal article" date="2019" name="Toxins">
        <title>Detection of Abrin-Like and Prepropulchellin-Like Toxin Genes and Transcripts Using Whole Genome Sequencing and Full-Length Transcript Sequencing of Abrus precatorius.</title>
        <authorList>
            <person name="Hovde B.T."/>
            <person name="Daligault H.E."/>
            <person name="Hanschen E.R."/>
            <person name="Kunde Y.A."/>
            <person name="Johnson M.B."/>
            <person name="Starkenburg S.R."/>
            <person name="Johnson S.L."/>
        </authorList>
    </citation>
    <scope>NUCLEOTIDE SEQUENCE [LARGE SCALE GENOMIC DNA]</scope>
</reference>
<dbReference type="InterPro" id="IPR038930">
    <property type="entry name" value="CEP13/CEP14"/>
</dbReference>
<accession>A0A8B8KXM0</accession>
<dbReference type="AlphaFoldDB" id="A0A8B8KXM0"/>
<sequence>MARPSTWVLLFILLFASLSSSLEGRKLLLGAEKQWKKANPSSRDSLFLSALPKGTVPPSSPSKKGHVVEVDEKLTARHLISIDRVLLRSVPSPGVGH</sequence>
<feature type="chain" id="PRO_5034189121" evidence="1">
    <location>
        <begin position="25"/>
        <end position="97"/>
    </location>
</feature>
<organism evidence="2 3">
    <name type="scientific">Abrus precatorius</name>
    <name type="common">Indian licorice</name>
    <name type="synonym">Glycine abrus</name>
    <dbReference type="NCBI Taxonomy" id="3816"/>
    <lineage>
        <taxon>Eukaryota</taxon>
        <taxon>Viridiplantae</taxon>
        <taxon>Streptophyta</taxon>
        <taxon>Embryophyta</taxon>
        <taxon>Tracheophyta</taxon>
        <taxon>Spermatophyta</taxon>
        <taxon>Magnoliopsida</taxon>
        <taxon>eudicotyledons</taxon>
        <taxon>Gunneridae</taxon>
        <taxon>Pentapetalae</taxon>
        <taxon>rosids</taxon>
        <taxon>fabids</taxon>
        <taxon>Fabales</taxon>
        <taxon>Fabaceae</taxon>
        <taxon>Papilionoideae</taxon>
        <taxon>50 kb inversion clade</taxon>
        <taxon>NPAAA clade</taxon>
        <taxon>indigoferoid/millettioid clade</taxon>
        <taxon>Abreae</taxon>
        <taxon>Abrus</taxon>
    </lineage>
</organism>
<evidence type="ECO:0000313" key="2">
    <source>
        <dbReference type="Proteomes" id="UP000694853"/>
    </source>
</evidence>
<dbReference type="GeneID" id="113860155"/>
<dbReference type="RefSeq" id="XP_027348625.1">
    <property type="nucleotide sequence ID" value="XM_027492824.1"/>
</dbReference>
<dbReference type="PANTHER" id="PTHR37180">
    <property type="entry name" value="PRECURSOR OF CEP14"/>
    <property type="match status" value="1"/>
</dbReference>
<protein>
    <submittedName>
        <fullName evidence="3">Precursor of CEP14</fullName>
    </submittedName>
</protein>
<reference evidence="3" key="2">
    <citation type="submission" date="2025-08" db="UniProtKB">
        <authorList>
            <consortium name="RefSeq"/>
        </authorList>
    </citation>
    <scope>IDENTIFICATION</scope>
    <source>
        <tissue evidence="3">Young leaves</tissue>
    </source>
</reference>
<evidence type="ECO:0000313" key="3">
    <source>
        <dbReference type="RefSeq" id="XP_027348625.1"/>
    </source>
</evidence>
<keyword evidence="2" id="KW-1185">Reference proteome</keyword>
<keyword evidence="1" id="KW-0732">Signal</keyword>
<name>A0A8B8KXM0_ABRPR</name>
<dbReference type="GO" id="GO:0006995">
    <property type="term" value="P:cellular response to nitrogen starvation"/>
    <property type="evidence" value="ECO:0007669"/>
    <property type="project" value="InterPro"/>
</dbReference>
<gene>
    <name evidence="3" type="primary">LOC113860155</name>
</gene>
<dbReference type="PANTHER" id="PTHR37180:SF2">
    <property type="entry name" value="PRECURSOR OF CEP14"/>
    <property type="match status" value="1"/>
</dbReference>
<evidence type="ECO:0000256" key="1">
    <source>
        <dbReference type="SAM" id="SignalP"/>
    </source>
</evidence>
<dbReference type="KEGG" id="aprc:113860155"/>
<dbReference type="GO" id="GO:0006970">
    <property type="term" value="P:response to osmotic stress"/>
    <property type="evidence" value="ECO:0007669"/>
    <property type="project" value="InterPro"/>
</dbReference>
<dbReference type="Proteomes" id="UP000694853">
    <property type="component" value="Unplaced"/>
</dbReference>
<feature type="signal peptide" evidence="1">
    <location>
        <begin position="1"/>
        <end position="24"/>
    </location>
</feature>
<proteinExistence type="predicted"/>